<evidence type="ECO:0000313" key="3">
    <source>
        <dbReference type="Proteomes" id="UP000824063"/>
    </source>
</evidence>
<organism evidence="2 3">
    <name type="scientific">Candidatus Enterococcus avicola</name>
    <dbReference type="NCBI Taxonomy" id="2838561"/>
    <lineage>
        <taxon>Bacteria</taxon>
        <taxon>Bacillati</taxon>
        <taxon>Bacillota</taxon>
        <taxon>Bacilli</taxon>
        <taxon>Lactobacillales</taxon>
        <taxon>Enterococcaceae</taxon>
        <taxon>Enterococcus</taxon>
    </lineage>
</organism>
<dbReference type="EMBL" id="DXBN01000104">
    <property type="protein sequence ID" value="HIZ53186.1"/>
    <property type="molecule type" value="Genomic_DNA"/>
</dbReference>
<proteinExistence type="predicted"/>
<evidence type="ECO:0000313" key="2">
    <source>
        <dbReference type="EMBL" id="HIZ53186.1"/>
    </source>
</evidence>
<evidence type="ECO:0000256" key="1">
    <source>
        <dbReference type="SAM" id="Coils"/>
    </source>
</evidence>
<name>A0A9D2JH34_9ENTE</name>
<comment type="caution">
    <text evidence="2">The sequence shown here is derived from an EMBL/GenBank/DDBJ whole genome shotgun (WGS) entry which is preliminary data.</text>
</comment>
<keyword evidence="1" id="KW-0175">Coiled coil</keyword>
<reference evidence="2" key="1">
    <citation type="journal article" date="2021" name="PeerJ">
        <title>Extensive microbial diversity within the chicken gut microbiome revealed by metagenomics and culture.</title>
        <authorList>
            <person name="Gilroy R."/>
            <person name="Ravi A."/>
            <person name="Getino M."/>
            <person name="Pursley I."/>
            <person name="Horton D.L."/>
            <person name="Alikhan N.F."/>
            <person name="Baker D."/>
            <person name="Gharbi K."/>
            <person name="Hall N."/>
            <person name="Watson M."/>
            <person name="Adriaenssens E.M."/>
            <person name="Foster-Nyarko E."/>
            <person name="Jarju S."/>
            <person name="Secka A."/>
            <person name="Antonio M."/>
            <person name="Oren A."/>
            <person name="Chaudhuri R.R."/>
            <person name="La Ragione R."/>
            <person name="Hildebrand F."/>
            <person name="Pallen M.J."/>
        </authorList>
    </citation>
    <scope>NUCLEOTIDE SEQUENCE</scope>
    <source>
        <strain evidence="2">CHK172-16539</strain>
    </source>
</reference>
<protein>
    <submittedName>
        <fullName evidence="2">Uncharacterized protein</fullName>
    </submittedName>
</protein>
<reference evidence="2" key="2">
    <citation type="submission" date="2021-04" db="EMBL/GenBank/DDBJ databases">
        <authorList>
            <person name="Gilroy R."/>
        </authorList>
    </citation>
    <scope>NUCLEOTIDE SEQUENCE</scope>
    <source>
        <strain evidence="2">CHK172-16539</strain>
    </source>
</reference>
<dbReference type="Proteomes" id="UP000824063">
    <property type="component" value="Unassembled WGS sequence"/>
</dbReference>
<dbReference type="AlphaFoldDB" id="A0A9D2JH34"/>
<sequence length="99" mass="11591">MSALSELKSLLLNWDGHFESAEALLLDTRQLLAVIQEQGLVEEEIADAQWIIQEYKKLLAFLQKEKSSVQREASRMNQSNQKVRDYVRFNQSSGFEFYY</sequence>
<feature type="coiled-coil region" evidence="1">
    <location>
        <begin position="45"/>
        <end position="79"/>
    </location>
</feature>
<gene>
    <name evidence="2" type="ORF">IAA20_04530</name>
</gene>
<accession>A0A9D2JH34</accession>